<sequence length="390" mass="44041">MEREEEEEEIVYLLGNKQGSDVLLHLLSKTTSEEVTGSTLCIGLHSEVVQKKSEYLKAILSDRWTSNMNPGSNTSKTILRIEDCQEDMAAWQECLRLMYSDTLALKTFGSVREALHLLAVSARLVFTECTEACLKFLTNVAWNPTEEREIRELLETLNVPAPSDLQERLSSSETQEEIESSLKQALLIVLSSSHSSRESFLILRSAIESLQPGKRVYLLNDPVIISAWRDTLMNCLKVIESILQGLKQSFFGSRGRQVFMIEEVMHWILDKGLRFQAGDHLLRVLAGAKGLVQVTIELSTRLETEMVFEMLKRVFLIIGNGEAVCSRLARQAMLLMWIPVVVDYCPHNMADDLDKSLARALATLPRKDQNPLFELFLRHVGKASMVSPQA</sequence>
<keyword evidence="3" id="KW-1185">Reference proteome</keyword>
<accession>A0AA38L793</accession>
<dbReference type="Proteomes" id="UP000824469">
    <property type="component" value="Unassembled WGS sequence"/>
</dbReference>
<dbReference type="SUPFAM" id="SSF54695">
    <property type="entry name" value="POZ domain"/>
    <property type="match status" value="1"/>
</dbReference>
<name>A0AA38L793_TAXCH</name>
<dbReference type="Gene3D" id="3.30.710.10">
    <property type="entry name" value="Potassium Channel Kv1.1, Chain A"/>
    <property type="match status" value="1"/>
</dbReference>
<evidence type="ECO:0000256" key="1">
    <source>
        <dbReference type="ARBA" id="ARBA00004906"/>
    </source>
</evidence>
<proteinExistence type="predicted"/>
<dbReference type="AlphaFoldDB" id="A0AA38L793"/>
<dbReference type="OMA" id="AWQECLR"/>
<evidence type="ECO:0000313" key="3">
    <source>
        <dbReference type="Proteomes" id="UP000824469"/>
    </source>
</evidence>
<dbReference type="InterPro" id="IPR011333">
    <property type="entry name" value="SKP1/BTB/POZ_sf"/>
</dbReference>
<evidence type="ECO:0000313" key="2">
    <source>
        <dbReference type="EMBL" id="KAH9314403.1"/>
    </source>
</evidence>
<comment type="caution">
    <text evidence="2">The sequence shown here is derived from an EMBL/GenBank/DDBJ whole genome shotgun (WGS) entry which is preliminary data.</text>
</comment>
<dbReference type="EMBL" id="JAHRHJ020000005">
    <property type="protein sequence ID" value="KAH9314403.1"/>
    <property type="molecule type" value="Genomic_DNA"/>
</dbReference>
<dbReference type="InterPro" id="IPR038920">
    <property type="entry name" value="At3g05675-like"/>
</dbReference>
<organism evidence="2 3">
    <name type="scientific">Taxus chinensis</name>
    <name type="common">Chinese yew</name>
    <name type="synonym">Taxus wallichiana var. chinensis</name>
    <dbReference type="NCBI Taxonomy" id="29808"/>
    <lineage>
        <taxon>Eukaryota</taxon>
        <taxon>Viridiplantae</taxon>
        <taxon>Streptophyta</taxon>
        <taxon>Embryophyta</taxon>
        <taxon>Tracheophyta</taxon>
        <taxon>Spermatophyta</taxon>
        <taxon>Pinopsida</taxon>
        <taxon>Pinidae</taxon>
        <taxon>Conifers II</taxon>
        <taxon>Cupressales</taxon>
        <taxon>Taxaceae</taxon>
        <taxon>Taxus</taxon>
    </lineage>
</organism>
<feature type="non-terminal residue" evidence="2">
    <location>
        <position position="1"/>
    </location>
</feature>
<dbReference type="PANTHER" id="PTHR31060:SF37">
    <property type="entry name" value="BTB DOMAIN-CONTAINING PROTEIN"/>
    <property type="match status" value="1"/>
</dbReference>
<protein>
    <recommendedName>
        <fullName evidence="4">BTB/POZ domain-containing protein</fullName>
    </recommendedName>
</protein>
<dbReference type="PANTHER" id="PTHR31060">
    <property type="entry name" value="OSJNBA0011J08.25 PROTEIN-RELATED"/>
    <property type="match status" value="1"/>
</dbReference>
<comment type="pathway">
    <text evidence="1">Protein modification; protein ubiquitination.</text>
</comment>
<gene>
    <name evidence="2" type="ORF">KI387_023030</name>
</gene>
<reference evidence="2 3" key="1">
    <citation type="journal article" date="2021" name="Nat. Plants">
        <title>The Taxus genome provides insights into paclitaxel biosynthesis.</title>
        <authorList>
            <person name="Xiong X."/>
            <person name="Gou J."/>
            <person name="Liao Q."/>
            <person name="Li Y."/>
            <person name="Zhou Q."/>
            <person name="Bi G."/>
            <person name="Li C."/>
            <person name="Du R."/>
            <person name="Wang X."/>
            <person name="Sun T."/>
            <person name="Guo L."/>
            <person name="Liang H."/>
            <person name="Lu P."/>
            <person name="Wu Y."/>
            <person name="Zhang Z."/>
            <person name="Ro D.K."/>
            <person name="Shang Y."/>
            <person name="Huang S."/>
            <person name="Yan J."/>
        </authorList>
    </citation>
    <scope>NUCLEOTIDE SEQUENCE [LARGE SCALE GENOMIC DNA]</scope>
    <source>
        <strain evidence="2">Ta-2019</strain>
    </source>
</reference>
<evidence type="ECO:0008006" key="4">
    <source>
        <dbReference type="Google" id="ProtNLM"/>
    </source>
</evidence>